<name>A0ABU2H6Z7_9ACTN</name>
<sequence>MRIRTCVLVSSVALAAACGTPGTAEGEAGAADAVDAFITAIQNADGETACDLMRPDTRQALEMLMAWAPEDEHGGEASCVYLFAELLPEEMPQQEQEAIMSLELGETVELDEDGETAEVEVVRIEPGAEEESTDMIQVHWDGERWRVGEDLIPLDGGGW</sequence>
<reference evidence="3" key="1">
    <citation type="submission" date="2023-07" db="EMBL/GenBank/DDBJ databases">
        <title>Novel species in the genus Lipingzhangella isolated from Sambhar Salt Lake.</title>
        <authorList>
            <person name="Jiya N."/>
            <person name="Kajale S."/>
            <person name="Sharma A."/>
        </authorList>
    </citation>
    <scope>NUCLEOTIDE SEQUENCE [LARGE SCALE GENOMIC DNA]</scope>
    <source>
        <strain evidence="3">LS1_29</strain>
    </source>
</reference>
<gene>
    <name evidence="2" type="ORF">RIF23_08815</name>
</gene>
<feature type="signal peptide" evidence="1">
    <location>
        <begin position="1"/>
        <end position="24"/>
    </location>
</feature>
<evidence type="ECO:0000313" key="3">
    <source>
        <dbReference type="Proteomes" id="UP001250214"/>
    </source>
</evidence>
<evidence type="ECO:0000256" key="1">
    <source>
        <dbReference type="SAM" id="SignalP"/>
    </source>
</evidence>
<proteinExistence type="predicted"/>
<dbReference type="RefSeq" id="WP_310911908.1">
    <property type="nucleotide sequence ID" value="NZ_JAVLVT010000003.1"/>
</dbReference>
<evidence type="ECO:0000313" key="2">
    <source>
        <dbReference type="EMBL" id="MDS1270394.1"/>
    </source>
</evidence>
<dbReference type="Proteomes" id="UP001250214">
    <property type="component" value="Unassembled WGS sequence"/>
</dbReference>
<dbReference type="PROSITE" id="PS51257">
    <property type="entry name" value="PROKAR_LIPOPROTEIN"/>
    <property type="match status" value="1"/>
</dbReference>
<accession>A0ABU2H6Z7</accession>
<feature type="chain" id="PRO_5046432415" evidence="1">
    <location>
        <begin position="25"/>
        <end position="159"/>
    </location>
</feature>
<dbReference type="EMBL" id="JAVLVT010000003">
    <property type="protein sequence ID" value="MDS1270394.1"/>
    <property type="molecule type" value="Genomic_DNA"/>
</dbReference>
<comment type="caution">
    <text evidence="2">The sequence shown here is derived from an EMBL/GenBank/DDBJ whole genome shotgun (WGS) entry which is preliminary data.</text>
</comment>
<protein>
    <submittedName>
        <fullName evidence="2">DUF4878 domain-containing protein</fullName>
    </submittedName>
</protein>
<keyword evidence="3" id="KW-1185">Reference proteome</keyword>
<keyword evidence="1" id="KW-0732">Signal</keyword>
<organism evidence="2 3">
    <name type="scientific">Lipingzhangella rawalii</name>
    <dbReference type="NCBI Taxonomy" id="2055835"/>
    <lineage>
        <taxon>Bacteria</taxon>
        <taxon>Bacillati</taxon>
        <taxon>Actinomycetota</taxon>
        <taxon>Actinomycetes</taxon>
        <taxon>Streptosporangiales</taxon>
        <taxon>Nocardiopsidaceae</taxon>
        <taxon>Lipingzhangella</taxon>
    </lineage>
</organism>